<keyword evidence="2" id="KW-1185">Reference proteome</keyword>
<proteinExistence type="predicted"/>
<sequence>MNDEVTEPSGRNISSEGKSINLCAVFCHQNIFSPFFPRGCLLYCLLARHLLPYALRHNAVPCLIRYLYRKTFYVLTSGKTVFCMVEEQIAYGQRKKWCRNTFTQGTQSGKERNNCHDLLSIISWKRGTKIGLRSWITNKETKKYLFLMNKEFCGPRKENRFFEMRLLFHVKGSALSAVDILMECYYFCYQIESVMLAIN</sequence>
<evidence type="ECO:0000313" key="2">
    <source>
        <dbReference type="Proteomes" id="UP001054945"/>
    </source>
</evidence>
<dbReference type="EMBL" id="BPLR01018774">
    <property type="protein sequence ID" value="GIZ02205.1"/>
    <property type="molecule type" value="Genomic_DNA"/>
</dbReference>
<reference evidence="1 2" key="1">
    <citation type="submission" date="2021-06" db="EMBL/GenBank/DDBJ databases">
        <title>Caerostris extrusa draft genome.</title>
        <authorList>
            <person name="Kono N."/>
            <person name="Arakawa K."/>
        </authorList>
    </citation>
    <scope>NUCLEOTIDE SEQUENCE [LARGE SCALE GENOMIC DNA]</scope>
</reference>
<dbReference type="Proteomes" id="UP001054945">
    <property type="component" value="Unassembled WGS sequence"/>
</dbReference>
<organism evidence="1 2">
    <name type="scientific">Caerostris extrusa</name>
    <name type="common">Bark spider</name>
    <name type="synonym">Caerostris bankana</name>
    <dbReference type="NCBI Taxonomy" id="172846"/>
    <lineage>
        <taxon>Eukaryota</taxon>
        <taxon>Metazoa</taxon>
        <taxon>Ecdysozoa</taxon>
        <taxon>Arthropoda</taxon>
        <taxon>Chelicerata</taxon>
        <taxon>Arachnida</taxon>
        <taxon>Araneae</taxon>
        <taxon>Araneomorphae</taxon>
        <taxon>Entelegynae</taxon>
        <taxon>Araneoidea</taxon>
        <taxon>Araneidae</taxon>
        <taxon>Caerostris</taxon>
    </lineage>
</organism>
<accession>A0AAV4Y5B9</accession>
<comment type="caution">
    <text evidence="1">The sequence shown here is derived from an EMBL/GenBank/DDBJ whole genome shotgun (WGS) entry which is preliminary data.</text>
</comment>
<dbReference type="AlphaFoldDB" id="A0AAV4Y5B9"/>
<gene>
    <name evidence="1" type="ORF">CEXT_534601</name>
</gene>
<evidence type="ECO:0008006" key="3">
    <source>
        <dbReference type="Google" id="ProtNLM"/>
    </source>
</evidence>
<evidence type="ECO:0000313" key="1">
    <source>
        <dbReference type="EMBL" id="GIZ02205.1"/>
    </source>
</evidence>
<protein>
    <recommendedName>
        <fullName evidence="3">LAGLIDADG homing endonuclease</fullName>
    </recommendedName>
</protein>
<name>A0AAV4Y5B9_CAEEX</name>